<feature type="region of interest" description="Disordered" evidence="1">
    <location>
        <begin position="146"/>
        <end position="196"/>
    </location>
</feature>
<evidence type="ECO:0000313" key="4">
    <source>
        <dbReference type="Proteomes" id="UP001295423"/>
    </source>
</evidence>
<dbReference type="AlphaFoldDB" id="A0AAD2FM95"/>
<sequence length="474" mass="53493">MLYRQSSLGLRCDHRRAIPERVGEEIVSVNNNAHKIEKEDSNKSLLKPSTMPPISAAAVSSLEEGAGKKLADWEIHFQLQSIEEHNLDRRNFVPIQLWNTNKTMFGEKGSITRKRYSRFINNTVKRVGIETYIKLLKKHKIEMSDTTRAELESNEENPVDADERMETEETEEDKPTTEQRDVPAPEQRTAVSSTIPEQATALNSSFDLLVSNLSGMNISANSSIGSPSQIFGATSYGSHSFSSPCGFGSPPTRTRPSYPLPDYHQDGSKKWPNVIYNFPEHGHRHGNTFICQGLIEQDHIEYQTITVNCPCPPDDYKFYELKIANSFEVPACFQKHLGHILLFREPVANFTACQYQKFGIAKSDNPGAKKTVVNALKAEAVNAERDLDLFFNYSIIVFSMEQPVFANRIFSPKSDFIVDSEKSGIHNKPEDNTSFKKDQYGLTLSWKIALAGEFRELKSSVEEPDADSFFTMTN</sequence>
<feature type="compositionally biased region" description="Acidic residues" evidence="1">
    <location>
        <begin position="152"/>
        <end position="172"/>
    </location>
</feature>
<dbReference type="Proteomes" id="UP001295423">
    <property type="component" value="Unassembled WGS sequence"/>
</dbReference>
<accession>A0AAD2FM95</accession>
<evidence type="ECO:0000256" key="1">
    <source>
        <dbReference type="SAM" id="MobiDB-lite"/>
    </source>
</evidence>
<name>A0AAD2FM95_9STRA</name>
<reference evidence="2" key="1">
    <citation type="submission" date="2023-08" db="EMBL/GenBank/DDBJ databases">
        <authorList>
            <person name="Audoor S."/>
            <person name="Bilcke G."/>
        </authorList>
    </citation>
    <scope>NUCLEOTIDE SEQUENCE</scope>
</reference>
<dbReference type="EMBL" id="CAKOGP040001335">
    <property type="protein sequence ID" value="CAJ1945190.1"/>
    <property type="molecule type" value="Genomic_DNA"/>
</dbReference>
<gene>
    <name evidence="3" type="ORF">CYCCA115_LOCUS12935</name>
    <name evidence="2" type="ORF">CYCCA115_LOCUS9334</name>
</gene>
<dbReference type="EMBL" id="CAKOGP040001781">
    <property type="protein sequence ID" value="CAJ1951160.1"/>
    <property type="molecule type" value="Genomic_DNA"/>
</dbReference>
<evidence type="ECO:0000313" key="3">
    <source>
        <dbReference type="EMBL" id="CAJ1951160.1"/>
    </source>
</evidence>
<evidence type="ECO:0000313" key="2">
    <source>
        <dbReference type="EMBL" id="CAJ1945190.1"/>
    </source>
</evidence>
<organism evidence="2 4">
    <name type="scientific">Cylindrotheca closterium</name>
    <dbReference type="NCBI Taxonomy" id="2856"/>
    <lineage>
        <taxon>Eukaryota</taxon>
        <taxon>Sar</taxon>
        <taxon>Stramenopiles</taxon>
        <taxon>Ochrophyta</taxon>
        <taxon>Bacillariophyta</taxon>
        <taxon>Bacillariophyceae</taxon>
        <taxon>Bacillariophycidae</taxon>
        <taxon>Bacillariales</taxon>
        <taxon>Bacillariaceae</taxon>
        <taxon>Cylindrotheca</taxon>
    </lineage>
</organism>
<feature type="compositionally biased region" description="Basic and acidic residues" evidence="1">
    <location>
        <begin position="173"/>
        <end position="183"/>
    </location>
</feature>
<keyword evidence="4" id="KW-1185">Reference proteome</keyword>
<comment type="caution">
    <text evidence="2">The sequence shown here is derived from an EMBL/GenBank/DDBJ whole genome shotgun (WGS) entry which is preliminary data.</text>
</comment>
<protein>
    <submittedName>
        <fullName evidence="2">Uncharacterized protein</fullName>
    </submittedName>
</protein>
<proteinExistence type="predicted"/>